<dbReference type="AlphaFoldDB" id="A0A835VCH2"/>
<dbReference type="PROSITE" id="PS00107">
    <property type="entry name" value="PROTEIN_KINASE_ATP"/>
    <property type="match status" value="1"/>
</dbReference>
<name>A0A835VCH2_VANPL</name>
<keyword evidence="10" id="KW-0418">Kinase</keyword>
<keyword evidence="7" id="KW-0732">Signal</keyword>
<keyword evidence="6" id="KW-0812">Transmembrane</keyword>
<reference evidence="21 22" key="1">
    <citation type="journal article" date="2020" name="Nat. Food">
        <title>A phased Vanilla planifolia genome enables genetic improvement of flavour and production.</title>
        <authorList>
            <person name="Hasing T."/>
            <person name="Tang H."/>
            <person name="Brym M."/>
            <person name="Khazi F."/>
            <person name="Huang T."/>
            <person name="Chambers A.H."/>
        </authorList>
    </citation>
    <scope>NUCLEOTIDE SEQUENCE [LARGE SCALE GENOMIC DNA]</scope>
    <source>
        <tissue evidence="21">Leaf</tissue>
    </source>
</reference>
<evidence type="ECO:0000256" key="9">
    <source>
        <dbReference type="ARBA" id="ARBA00022741"/>
    </source>
</evidence>
<evidence type="ECO:0000256" key="3">
    <source>
        <dbReference type="ARBA" id="ARBA00022527"/>
    </source>
</evidence>
<dbReference type="OrthoDB" id="784699at2759"/>
<dbReference type="InterPro" id="IPR000719">
    <property type="entry name" value="Prot_kinase_dom"/>
</dbReference>
<dbReference type="InterPro" id="IPR017441">
    <property type="entry name" value="Protein_kinase_ATP_BS"/>
</dbReference>
<keyword evidence="12" id="KW-1133">Transmembrane helix</keyword>
<dbReference type="InterPro" id="IPR052422">
    <property type="entry name" value="Auxin_Ser/Thr_Kinase"/>
</dbReference>
<dbReference type="Pfam" id="PF00069">
    <property type="entry name" value="Pkinase"/>
    <property type="match status" value="1"/>
</dbReference>
<evidence type="ECO:0000256" key="14">
    <source>
        <dbReference type="ARBA" id="ARBA00023170"/>
    </source>
</evidence>
<keyword evidence="9 18" id="KW-0547">Nucleotide-binding</keyword>
<evidence type="ECO:0000256" key="2">
    <source>
        <dbReference type="ARBA" id="ARBA00012513"/>
    </source>
</evidence>
<comment type="subcellular location">
    <subcellularLocation>
        <location evidence="1">Membrane</location>
        <topology evidence="1">Single-pass membrane protein</topology>
    </subcellularLocation>
</comment>
<dbReference type="InterPro" id="IPR011009">
    <property type="entry name" value="Kinase-like_dom_sf"/>
</dbReference>
<dbReference type="Proteomes" id="UP000636800">
    <property type="component" value="Chromosome 2"/>
</dbReference>
<organism evidence="21 22">
    <name type="scientific">Vanilla planifolia</name>
    <name type="common">Vanilla</name>
    <dbReference type="NCBI Taxonomy" id="51239"/>
    <lineage>
        <taxon>Eukaryota</taxon>
        <taxon>Viridiplantae</taxon>
        <taxon>Streptophyta</taxon>
        <taxon>Embryophyta</taxon>
        <taxon>Tracheophyta</taxon>
        <taxon>Spermatophyta</taxon>
        <taxon>Magnoliopsida</taxon>
        <taxon>Liliopsida</taxon>
        <taxon>Asparagales</taxon>
        <taxon>Orchidaceae</taxon>
        <taxon>Vanilloideae</taxon>
        <taxon>Vanilleae</taxon>
        <taxon>Vanilla</taxon>
    </lineage>
</organism>
<evidence type="ECO:0000256" key="4">
    <source>
        <dbReference type="ARBA" id="ARBA00022614"/>
    </source>
</evidence>
<evidence type="ECO:0000256" key="6">
    <source>
        <dbReference type="ARBA" id="ARBA00022692"/>
    </source>
</evidence>
<evidence type="ECO:0000256" key="19">
    <source>
        <dbReference type="RuleBase" id="RU000304"/>
    </source>
</evidence>
<evidence type="ECO:0000256" key="15">
    <source>
        <dbReference type="ARBA" id="ARBA00023180"/>
    </source>
</evidence>
<dbReference type="SMART" id="SM00220">
    <property type="entry name" value="S_TKc"/>
    <property type="match status" value="1"/>
</dbReference>
<keyword evidence="13" id="KW-0472">Membrane</keyword>
<dbReference type="EMBL" id="JADCNL010000002">
    <property type="protein sequence ID" value="KAG0492353.1"/>
    <property type="molecule type" value="Genomic_DNA"/>
</dbReference>
<evidence type="ECO:0000313" key="22">
    <source>
        <dbReference type="Proteomes" id="UP000636800"/>
    </source>
</evidence>
<dbReference type="EC" id="2.7.11.1" evidence="2"/>
<feature type="binding site" evidence="18">
    <location>
        <position position="65"/>
    </location>
    <ligand>
        <name>ATP</name>
        <dbReference type="ChEBI" id="CHEBI:30616"/>
    </ligand>
</feature>
<dbReference type="FunFam" id="3.30.200.20:FF:000039">
    <property type="entry name" value="receptor-like protein kinase FERONIA"/>
    <property type="match status" value="1"/>
</dbReference>
<evidence type="ECO:0000259" key="20">
    <source>
        <dbReference type="PROSITE" id="PS50011"/>
    </source>
</evidence>
<dbReference type="GO" id="GO:0004674">
    <property type="term" value="F:protein serine/threonine kinase activity"/>
    <property type="evidence" value="ECO:0007669"/>
    <property type="project" value="UniProtKB-KW"/>
</dbReference>
<keyword evidence="22" id="KW-1185">Reference proteome</keyword>
<keyword evidence="8" id="KW-0677">Repeat</keyword>
<comment type="similarity">
    <text evidence="19">Belongs to the protein kinase superfamily.</text>
</comment>
<dbReference type="SUPFAM" id="SSF56112">
    <property type="entry name" value="Protein kinase-like (PK-like)"/>
    <property type="match status" value="1"/>
</dbReference>
<accession>A0A835VCH2</accession>
<evidence type="ECO:0000256" key="17">
    <source>
        <dbReference type="ARBA" id="ARBA00048679"/>
    </source>
</evidence>
<dbReference type="Gene3D" id="3.30.200.20">
    <property type="entry name" value="Phosphorylase Kinase, domain 1"/>
    <property type="match status" value="1"/>
</dbReference>
<dbReference type="Gene3D" id="1.10.510.10">
    <property type="entry name" value="Transferase(Phosphotransferase) domain 1"/>
    <property type="match status" value="1"/>
</dbReference>
<feature type="domain" description="Protein kinase" evidence="20">
    <location>
        <begin position="37"/>
        <end position="344"/>
    </location>
</feature>
<sequence>MSNLQSGSGNLMSRTRTIEDATYSVSVQLLRSSTNNFASENVVGRGGFGVVYRGTMDGGMLIAVKRMEATTLSSKALDEFQAEIAVLSKVRHRNLVSLLGFSVEGHERLLVYEYLPKGALSKHLFQWRKLNLEPLSWKKRLNIGLDVARGMEYLHSMTHESFIHRDLKSSNILLDDDYRAKVSDFGLVKLAPSGKNSVVTRLAGTFGYLAPEYAGKNACFDSFTITSTYFSIPNRCVVFIDEVTGKITTKADVYSFGVVLMELITGLAALDEERPEETRYLASWFAEMKSDKERLYDAIDDAIDDKKENYDTVVVVADLASHCTAREPLRRPEMGYAVNVLASLVNKWKPADDELEEHFGIDLQKPLIQLVKSWQDDETIELVALDDSKGSIPSKPVGFAESFTSADGR</sequence>
<keyword evidence="4" id="KW-0433">Leucine-rich repeat</keyword>
<evidence type="ECO:0000313" key="21">
    <source>
        <dbReference type="EMBL" id="KAG0492353.1"/>
    </source>
</evidence>
<evidence type="ECO:0000256" key="18">
    <source>
        <dbReference type="PROSITE-ProRule" id="PRU10141"/>
    </source>
</evidence>
<evidence type="ECO:0000256" key="16">
    <source>
        <dbReference type="ARBA" id="ARBA00047899"/>
    </source>
</evidence>
<dbReference type="FunFam" id="1.10.510.10:FF:001023">
    <property type="entry name" value="Os07g0541700 protein"/>
    <property type="match status" value="1"/>
</dbReference>
<evidence type="ECO:0000256" key="10">
    <source>
        <dbReference type="ARBA" id="ARBA00022777"/>
    </source>
</evidence>
<evidence type="ECO:0000256" key="1">
    <source>
        <dbReference type="ARBA" id="ARBA00004167"/>
    </source>
</evidence>
<keyword evidence="14" id="KW-0675">Receptor</keyword>
<keyword evidence="11 18" id="KW-0067">ATP-binding</keyword>
<keyword evidence="15" id="KW-0325">Glycoprotein</keyword>
<comment type="catalytic activity">
    <reaction evidence="16">
        <text>L-threonyl-[protein] + ATP = O-phospho-L-threonyl-[protein] + ADP + H(+)</text>
        <dbReference type="Rhea" id="RHEA:46608"/>
        <dbReference type="Rhea" id="RHEA-COMP:11060"/>
        <dbReference type="Rhea" id="RHEA-COMP:11605"/>
        <dbReference type="ChEBI" id="CHEBI:15378"/>
        <dbReference type="ChEBI" id="CHEBI:30013"/>
        <dbReference type="ChEBI" id="CHEBI:30616"/>
        <dbReference type="ChEBI" id="CHEBI:61977"/>
        <dbReference type="ChEBI" id="CHEBI:456216"/>
        <dbReference type="EC" id="2.7.11.1"/>
    </reaction>
</comment>
<dbReference type="PANTHER" id="PTHR47986:SF1">
    <property type="entry name" value="OS04G0685900 PROTEIN"/>
    <property type="match status" value="1"/>
</dbReference>
<evidence type="ECO:0000256" key="7">
    <source>
        <dbReference type="ARBA" id="ARBA00022729"/>
    </source>
</evidence>
<dbReference type="GO" id="GO:0005524">
    <property type="term" value="F:ATP binding"/>
    <property type="evidence" value="ECO:0007669"/>
    <property type="project" value="UniProtKB-UniRule"/>
</dbReference>
<evidence type="ECO:0000256" key="12">
    <source>
        <dbReference type="ARBA" id="ARBA00022989"/>
    </source>
</evidence>
<comment type="catalytic activity">
    <reaction evidence="17">
        <text>L-seryl-[protein] + ATP = O-phospho-L-seryl-[protein] + ADP + H(+)</text>
        <dbReference type="Rhea" id="RHEA:17989"/>
        <dbReference type="Rhea" id="RHEA-COMP:9863"/>
        <dbReference type="Rhea" id="RHEA-COMP:11604"/>
        <dbReference type="ChEBI" id="CHEBI:15378"/>
        <dbReference type="ChEBI" id="CHEBI:29999"/>
        <dbReference type="ChEBI" id="CHEBI:30616"/>
        <dbReference type="ChEBI" id="CHEBI:83421"/>
        <dbReference type="ChEBI" id="CHEBI:456216"/>
        <dbReference type="EC" id="2.7.11.1"/>
    </reaction>
</comment>
<dbReference type="GO" id="GO:0016020">
    <property type="term" value="C:membrane"/>
    <property type="evidence" value="ECO:0007669"/>
    <property type="project" value="UniProtKB-SubCell"/>
</dbReference>
<comment type="caution">
    <text evidence="21">The sequence shown here is derived from an EMBL/GenBank/DDBJ whole genome shotgun (WGS) entry which is preliminary data.</text>
</comment>
<dbReference type="PANTHER" id="PTHR47986">
    <property type="entry name" value="OSJNBA0070M12.3 PROTEIN"/>
    <property type="match status" value="1"/>
</dbReference>
<dbReference type="InterPro" id="IPR008271">
    <property type="entry name" value="Ser/Thr_kinase_AS"/>
</dbReference>
<proteinExistence type="inferred from homology"/>
<protein>
    <recommendedName>
        <fullName evidence="2">non-specific serine/threonine protein kinase</fullName>
        <ecNumber evidence="2">2.7.11.1</ecNumber>
    </recommendedName>
</protein>
<keyword evidence="3 19" id="KW-0723">Serine/threonine-protein kinase</keyword>
<keyword evidence="5" id="KW-0808">Transferase</keyword>
<gene>
    <name evidence="21" type="ORF">HPP92_005751</name>
</gene>
<evidence type="ECO:0000256" key="13">
    <source>
        <dbReference type="ARBA" id="ARBA00023136"/>
    </source>
</evidence>
<evidence type="ECO:0000256" key="5">
    <source>
        <dbReference type="ARBA" id="ARBA00022679"/>
    </source>
</evidence>
<dbReference type="PROSITE" id="PS00108">
    <property type="entry name" value="PROTEIN_KINASE_ST"/>
    <property type="match status" value="1"/>
</dbReference>
<dbReference type="PROSITE" id="PS50011">
    <property type="entry name" value="PROTEIN_KINASE_DOM"/>
    <property type="match status" value="1"/>
</dbReference>
<evidence type="ECO:0000256" key="11">
    <source>
        <dbReference type="ARBA" id="ARBA00022840"/>
    </source>
</evidence>
<evidence type="ECO:0000256" key="8">
    <source>
        <dbReference type="ARBA" id="ARBA00022737"/>
    </source>
</evidence>